<gene>
    <name evidence="2" type="ORF">SPIL2461_LOCUS12931</name>
</gene>
<evidence type="ECO:0000256" key="1">
    <source>
        <dbReference type="SAM" id="MobiDB-lite"/>
    </source>
</evidence>
<dbReference type="AlphaFoldDB" id="A0A812SXX2"/>
<feature type="region of interest" description="Disordered" evidence="1">
    <location>
        <begin position="195"/>
        <end position="216"/>
    </location>
</feature>
<reference evidence="2" key="1">
    <citation type="submission" date="2021-02" db="EMBL/GenBank/DDBJ databases">
        <authorList>
            <person name="Dougan E. K."/>
            <person name="Rhodes N."/>
            <person name="Thang M."/>
            <person name="Chan C."/>
        </authorList>
    </citation>
    <scope>NUCLEOTIDE SEQUENCE</scope>
</reference>
<keyword evidence="3" id="KW-1185">Reference proteome</keyword>
<accession>A0A812SXX2</accession>
<protein>
    <submittedName>
        <fullName evidence="2">Uncharacterized protein</fullName>
    </submittedName>
</protein>
<comment type="caution">
    <text evidence="2">The sequence shown here is derived from an EMBL/GenBank/DDBJ whole genome shotgun (WGS) entry which is preliminary data.</text>
</comment>
<dbReference type="OrthoDB" id="425635at2759"/>
<dbReference type="EMBL" id="CAJNIZ010027367">
    <property type="protein sequence ID" value="CAE7499874.1"/>
    <property type="molecule type" value="Genomic_DNA"/>
</dbReference>
<evidence type="ECO:0000313" key="3">
    <source>
        <dbReference type="Proteomes" id="UP000649617"/>
    </source>
</evidence>
<evidence type="ECO:0000313" key="2">
    <source>
        <dbReference type="EMBL" id="CAE7499874.1"/>
    </source>
</evidence>
<feature type="compositionally biased region" description="Basic and acidic residues" evidence="1">
    <location>
        <begin position="201"/>
        <end position="216"/>
    </location>
</feature>
<sequence>SRFAVHVQLRRLHYDDIPSIDWCISLSAIQGRSRVSDTAAPSTLGEPLSLDRCRALGYIFHAIRNKNWEGIKEQGLALGKTRHPGQSSRIAIHMTYAGGSEAPRYGAPFGRLLAFLADNGVALCYQTIPAKYVTFHMRLWERNPQSHGQQEALLWERYLSQAHRQQLQAEEPDDKMGTPTFNLDDLRKVIQEQELAEQTESEGRRTPKEEGVLEADAKISLERERVLEQENLIKK</sequence>
<feature type="non-terminal residue" evidence="2">
    <location>
        <position position="1"/>
    </location>
</feature>
<name>A0A812SXX2_SYMPI</name>
<proteinExistence type="predicted"/>
<organism evidence="2 3">
    <name type="scientific">Symbiodinium pilosum</name>
    <name type="common">Dinoflagellate</name>
    <dbReference type="NCBI Taxonomy" id="2952"/>
    <lineage>
        <taxon>Eukaryota</taxon>
        <taxon>Sar</taxon>
        <taxon>Alveolata</taxon>
        <taxon>Dinophyceae</taxon>
        <taxon>Suessiales</taxon>
        <taxon>Symbiodiniaceae</taxon>
        <taxon>Symbiodinium</taxon>
    </lineage>
</organism>
<dbReference type="Proteomes" id="UP000649617">
    <property type="component" value="Unassembled WGS sequence"/>
</dbReference>